<dbReference type="Gene3D" id="1.10.287.130">
    <property type="match status" value="1"/>
</dbReference>
<evidence type="ECO:0000256" key="13">
    <source>
        <dbReference type="ARBA" id="ARBA00022840"/>
    </source>
</evidence>
<evidence type="ECO:0000256" key="2">
    <source>
        <dbReference type="ARBA" id="ARBA00004236"/>
    </source>
</evidence>
<evidence type="ECO:0000256" key="1">
    <source>
        <dbReference type="ARBA" id="ARBA00000085"/>
    </source>
</evidence>
<comment type="catalytic activity">
    <reaction evidence="1">
        <text>ATP + protein L-histidine = ADP + protein N-phospho-L-histidine.</text>
        <dbReference type="EC" id="2.7.13.3"/>
    </reaction>
</comment>
<evidence type="ECO:0000256" key="8">
    <source>
        <dbReference type="ARBA" id="ARBA00022592"/>
    </source>
</evidence>
<evidence type="ECO:0000313" key="21">
    <source>
        <dbReference type="Proteomes" id="UP000218899"/>
    </source>
</evidence>
<evidence type="ECO:0000256" key="7">
    <source>
        <dbReference type="ARBA" id="ARBA00022553"/>
    </source>
</evidence>
<feature type="transmembrane region" description="Helical" evidence="18">
    <location>
        <begin position="9"/>
        <end position="27"/>
    </location>
</feature>
<evidence type="ECO:0000256" key="6">
    <source>
        <dbReference type="ARBA" id="ARBA00022475"/>
    </source>
</evidence>
<comment type="subcellular location">
    <subcellularLocation>
        <location evidence="2">Cell membrane</location>
    </subcellularLocation>
</comment>
<dbReference type="Pfam" id="PF11808">
    <property type="entry name" value="PhoR"/>
    <property type="match status" value="1"/>
</dbReference>
<accession>A0A1B4VCW9</accession>
<evidence type="ECO:0000256" key="4">
    <source>
        <dbReference type="ARBA" id="ARBA00019665"/>
    </source>
</evidence>
<dbReference type="InterPro" id="IPR014310">
    <property type="entry name" value="Sig_transdc_His_kinase_PhoR"/>
</dbReference>
<dbReference type="Pfam" id="PF00512">
    <property type="entry name" value="HisKA"/>
    <property type="match status" value="1"/>
</dbReference>
<evidence type="ECO:0000256" key="15">
    <source>
        <dbReference type="ARBA" id="ARBA00023012"/>
    </source>
</evidence>
<dbReference type="CDD" id="cd00082">
    <property type="entry name" value="HisKA"/>
    <property type="match status" value="1"/>
</dbReference>
<evidence type="ECO:0000256" key="3">
    <source>
        <dbReference type="ARBA" id="ARBA00012438"/>
    </source>
</evidence>
<keyword evidence="5" id="KW-0813">Transport</keyword>
<dbReference type="InterPro" id="IPR000014">
    <property type="entry name" value="PAS"/>
</dbReference>
<dbReference type="PROSITE" id="PS50109">
    <property type="entry name" value="HIS_KIN"/>
    <property type="match status" value="1"/>
</dbReference>
<dbReference type="Proteomes" id="UP000218899">
    <property type="component" value="Chromosome"/>
</dbReference>
<dbReference type="GO" id="GO:0005524">
    <property type="term" value="F:ATP binding"/>
    <property type="evidence" value="ECO:0007669"/>
    <property type="project" value="UniProtKB-KW"/>
</dbReference>
<evidence type="ECO:0000256" key="18">
    <source>
        <dbReference type="SAM" id="Phobius"/>
    </source>
</evidence>
<dbReference type="PANTHER" id="PTHR45453">
    <property type="entry name" value="PHOSPHATE REGULON SENSOR PROTEIN PHOR"/>
    <property type="match status" value="1"/>
</dbReference>
<dbReference type="SMART" id="SM00387">
    <property type="entry name" value="HATPase_c"/>
    <property type="match status" value="1"/>
</dbReference>
<dbReference type="InterPro" id="IPR036890">
    <property type="entry name" value="HATPase_C_sf"/>
</dbReference>
<proteinExistence type="predicted"/>
<evidence type="ECO:0000313" key="20">
    <source>
        <dbReference type="EMBL" id="BAU46987.1"/>
    </source>
</evidence>
<evidence type="ECO:0000256" key="5">
    <source>
        <dbReference type="ARBA" id="ARBA00022448"/>
    </source>
</evidence>
<dbReference type="InterPro" id="IPR036097">
    <property type="entry name" value="HisK_dim/P_sf"/>
</dbReference>
<keyword evidence="7" id="KW-0597">Phosphoprotein</keyword>
<dbReference type="FunFam" id="1.10.287.130:FF:000008">
    <property type="entry name" value="Two-component sensor histidine kinase"/>
    <property type="match status" value="1"/>
</dbReference>
<feature type="domain" description="Histidine kinase" evidence="19">
    <location>
        <begin position="211"/>
        <end position="426"/>
    </location>
</feature>
<dbReference type="AlphaFoldDB" id="A0A1B4VCW9"/>
<name>A0A1B4VCW9_9GAMM</name>
<sequence length="439" mass="48817">MHPSVWREFWVIVTIVAGGLLLGLILGRPFLGAAAGLILYIGANLRQLHLLHRWLLNRRRGEEVPEAEGLWGDVFKEIRKLVRQSGQREDRLTGMIERFQSAAAVMPDAVVIMAQHGEIEWANSAARRLLGIHFPRDAGMRLSNLLRDPDFTRYYQGGDYSEPFEMPSPSNLDVTLQVQVIPFGASQKLILARDVTRVVQLEQMRRTFVANASHELRTPLTVLSGYLETLHGMEAELPESLRQHFATMHEQATRMQRLVNDLLTLSRLETAPRTREEPVDVPALLAGLREQAELLSAGNHAITLEAQPDLSLLGSRDELHSAFSNLVNNAVRHTAKGGAIRLRWVADREGAKFSVEDTGEGIAPEHIPHLTERFYRVDTARSRASGGTGLGLSIVKHVLLRHDAELRIASELGQGSVFTCVFPGSRVIRAEIPARATPA</sequence>
<keyword evidence="13" id="KW-0067">ATP-binding</keyword>
<keyword evidence="21" id="KW-1185">Reference proteome</keyword>
<dbReference type="GO" id="GO:0004721">
    <property type="term" value="F:phosphoprotein phosphatase activity"/>
    <property type="evidence" value="ECO:0007669"/>
    <property type="project" value="InterPro"/>
</dbReference>
<keyword evidence="12 20" id="KW-0418">Kinase</keyword>
<evidence type="ECO:0000256" key="16">
    <source>
        <dbReference type="ARBA" id="ARBA00023136"/>
    </source>
</evidence>
<dbReference type="FunFam" id="3.30.565.10:FF:000032">
    <property type="entry name" value="Phosphate regulon sensor histidine kinase PhoR"/>
    <property type="match status" value="1"/>
</dbReference>
<evidence type="ECO:0000256" key="10">
    <source>
        <dbReference type="ARBA" id="ARBA00022692"/>
    </source>
</evidence>
<dbReference type="EC" id="2.7.13.3" evidence="3"/>
<dbReference type="SUPFAM" id="SSF55785">
    <property type="entry name" value="PYP-like sensor domain (PAS domain)"/>
    <property type="match status" value="1"/>
</dbReference>
<dbReference type="InterPro" id="IPR035965">
    <property type="entry name" value="PAS-like_dom_sf"/>
</dbReference>
<protein>
    <recommendedName>
        <fullName evidence="4">Phosphate regulon sensor protein PhoR</fullName>
        <ecNumber evidence="3">2.7.13.3</ecNumber>
    </recommendedName>
</protein>
<dbReference type="PRINTS" id="PR00344">
    <property type="entry name" value="BCTRLSENSOR"/>
</dbReference>
<dbReference type="NCBIfam" id="TIGR02966">
    <property type="entry name" value="phoR_proteo"/>
    <property type="match status" value="1"/>
</dbReference>
<keyword evidence="10 18" id="KW-0812">Transmembrane</keyword>
<dbReference type="GO" id="GO:0000155">
    <property type="term" value="F:phosphorelay sensor kinase activity"/>
    <property type="evidence" value="ECO:0007669"/>
    <property type="project" value="InterPro"/>
</dbReference>
<dbReference type="OrthoDB" id="9813151at2"/>
<keyword evidence="15" id="KW-0902">Two-component regulatory system</keyword>
<comment type="function">
    <text evidence="17">Member of the two-component regulatory system PhoR/PhoB involved in the phosphate regulon genes expression. PhoR may function as a membrane-associated protein kinase that phosphorylates PhoB in response to environmental signals.</text>
</comment>
<evidence type="ECO:0000256" key="17">
    <source>
        <dbReference type="ARBA" id="ARBA00025207"/>
    </source>
</evidence>
<dbReference type="PANTHER" id="PTHR45453:SF1">
    <property type="entry name" value="PHOSPHATE REGULON SENSOR PROTEIN PHOR"/>
    <property type="match status" value="1"/>
</dbReference>
<evidence type="ECO:0000259" key="19">
    <source>
        <dbReference type="PROSITE" id="PS50109"/>
    </source>
</evidence>
<dbReference type="GO" id="GO:0016036">
    <property type="term" value="P:cellular response to phosphate starvation"/>
    <property type="evidence" value="ECO:0007669"/>
    <property type="project" value="TreeGrafter"/>
</dbReference>
<gene>
    <name evidence="20" type="ORF">SVA_0405</name>
</gene>
<dbReference type="GO" id="GO:0005886">
    <property type="term" value="C:plasma membrane"/>
    <property type="evidence" value="ECO:0007669"/>
    <property type="project" value="UniProtKB-SubCell"/>
</dbReference>
<dbReference type="CDD" id="cd00130">
    <property type="entry name" value="PAS"/>
    <property type="match status" value="1"/>
</dbReference>
<dbReference type="Gene3D" id="3.30.450.20">
    <property type="entry name" value="PAS domain"/>
    <property type="match status" value="1"/>
</dbReference>
<evidence type="ECO:0000256" key="11">
    <source>
        <dbReference type="ARBA" id="ARBA00022741"/>
    </source>
</evidence>
<evidence type="ECO:0000256" key="9">
    <source>
        <dbReference type="ARBA" id="ARBA00022679"/>
    </source>
</evidence>
<dbReference type="SUPFAM" id="SSF55874">
    <property type="entry name" value="ATPase domain of HSP90 chaperone/DNA topoisomerase II/histidine kinase"/>
    <property type="match status" value="1"/>
</dbReference>
<organism evidence="20 21">
    <name type="scientific">Sulfurifustis variabilis</name>
    <dbReference type="NCBI Taxonomy" id="1675686"/>
    <lineage>
        <taxon>Bacteria</taxon>
        <taxon>Pseudomonadati</taxon>
        <taxon>Pseudomonadota</taxon>
        <taxon>Gammaproteobacteria</taxon>
        <taxon>Acidiferrobacterales</taxon>
        <taxon>Acidiferrobacteraceae</taxon>
        <taxon>Sulfurifustis</taxon>
    </lineage>
</organism>
<dbReference type="GO" id="GO:0006817">
    <property type="term" value="P:phosphate ion transport"/>
    <property type="evidence" value="ECO:0007669"/>
    <property type="project" value="UniProtKB-KW"/>
</dbReference>
<keyword evidence="11" id="KW-0547">Nucleotide-binding</keyword>
<dbReference type="InterPro" id="IPR003594">
    <property type="entry name" value="HATPase_dom"/>
</dbReference>
<dbReference type="SUPFAM" id="SSF47384">
    <property type="entry name" value="Homodimeric domain of signal transducing histidine kinase"/>
    <property type="match status" value="1"/>
</dbReference>
<keyword evidence="8" id="KW-0592">Phosphate transport</keyword>
<dbReference type="RefSeq" id="WP_096458055.1">
    <property type="nucleotide sequence ID" value="NZ_AP014936.1"/>
</dbReference>
<dbReference type="Pfam" id="PF13188">
    <property type="entry name" value="PAS_8"/>
    <property type="match status" value="1"/>
</dbReference>
<keyword evidence="9" id="KW-0808">Transferase</keyword>
<dbReference type="Gene3D" id="3.30.565.10">
    <property type="entry name" value="Histidine kinase-like ATPase, C-terminal domain"/>
    <property type="match status" value="1"/>
</dbReference>
<dbReference type="NCBIfam" id="NF008235">
    <property type="entry name" value="PRK11006.1"/>
    <property type="match status" value="1"/>
</dbReference>
<reference evidence="20 21" key="1">
    <citation type="submission" date="2015-08" db="EMBL/GenBank/DDBJ databases">
        <title>Complete genome sequence of Sulfurifustis variabilis.</title>
        <authorList>
            <person name="Miura A."/>
            <person name="Kojima H."/>
            <person name="Fukui M."/>
        </authorList>
    </citation>
    <scope>NUCLEOTIDE SEQUENCE [LARGE SCALE GENOMIC DNA]</scope>
    <source>
        <strain evidence="21">skN76</strain>
    </source>
</reference>
<keyword evidence="14 18" id="KW-1133">Transmembrane helix</keyword>
<evidence type="ECO:0000256" key="12">
    <source>
        <dbReference type="ARBA" id="ARBA00022777"/>
    </source>
</evidence>
<dbReference type="InterPro" id="IPR005467">
    <property type="entry name" value="His_kinase_dom"/>
</dbReference>
<dbReference type="InterPro" id="IPR004358">
    <property type="entry name" value="Sig_transdc_His_kin-like_C"/>
</dbReference>
<keyword evidence="16 18" id="KW-0472">Membrane</keyword>
<dbReference type="InterPro" id="IPR050351">
    <property type="entry name" value="BphY/WalK/GraS-like"/>
</dbReference>
<dbReference type="InterPro" id="IPR003661">
    <property type="entry name" value="HisK_dim/P_dom"/>
</dbReference>
<keyword evidence="6" id="KW-1003">Cell membrane</keyword>
<dbReference type="EMBL" id="AP014936">
    <property type="protein sequence ID" value="BAU46987.1"/>
    <property type="molecule type" value="Genomic_DNA"/>
</dbReference>
<dbReference type="InterPro" id="IPR021766">
    <property type="entry name" value="PhoR_N"/>
</dbReference>
<dbReference type="SMART" id="SM00388">
    <property type="entry name" value="HisKA"/>
    <property type="match status" value="1"/>
</dbReference>
<dbReference type="Pfam" id="PF02518">
    <property type="entry name" value="HATPase_c"/>
    <property type="match status" value="1"/>
</dbReference>
<dbReference type="KEGG" id="sva:SVA_0405"/>
<evidence type="ECO:0000256" key="14">
    <source>
        <dbReference type="ARBA" id="ARBA00022989"/>
    </source>
</evidence>